<evidence type="ECO:0000259" key="1">
    <source>
        <dbReference type="PROSITE" id="PS50943"/>
    </source>
</evidence>
<dbReference type="CDD" id="cd00093">
    <property type="entry name" value="HTH_XRE"/>
    <property type="match status" value="1"/>
</dbReference>
<dbReference type="Pfam" id="PF01381">
    <property type="entry name" value="HTH_3"/>
    <property type="match status" value="1"/>
</dbReference>
<dbReference type="Proteomes" id="UP001207742">
    <property type="component" value="Unassembled WGS sequence"/>
</dbReference>
<accession>A0ABT3IIH3</accession>
<gene>
    <name evidence="2" type="ORF">OL497_07695</name>
</gene>
<dbReference type="RefSeq" id="WP_264729289.1">
    <property type="nucleotide sequence ID" value="NZ_JAPDNR010000001.1"/>
</dbReference>
<sequence>MKEKNPEYYLVFRRNIRLLRNEKGLSAIEASKEVGLRSIKRYADLEEGRMPPSVSEVIRISDFYKVKIDTLINQTAIITFI</sequence>
<dbReference type="SMART" id="SM00530">
    <property type="entry name" value="HTH_XRE"/>
    <property type="match status" value="1"/>
</dbReference>
<dbReference type="InterPro" id="IPR001387">
    <property type="entry name" value="Cro/C1-type_HTH"/>
</dbReference>
<organism evidence="2 3">
    <name type="scientific">Chitinophaga nivalis</name>
    <dbReference type="NCBI Taxonomy" id="2991709"/>
    <lineage>
        <taxon>Bacteria</taxon>
        <taxon>Pseudomonadati</taxon>
        <taxon>Bacteroidota</taxon>
        <taxon>Chitinophagia</taxon>
        <taxon>Chitinophagales</taxon>
        <taxon>Chitinophagaceae</taxon>
        <taxon>Chitinophaga</taxon>
    </lineage>
</organism>
<dbReference type="SUPFAM" id="SSF47413">
    <property type="entry name" value="lambda repressor-like DNA-binding domains"/>
    <property type="match status" value="1"/>
</dbReference>
<evidence type="ECO:0000313" key="2">
    <source>
        <dbReference type="EMBL" id="MCW3483770.1"/>
    </source>
</evidence>
<feature type="domain" description="HTH cro/C1-type" evidence="1">
    <location>
        <begin position="16"/>
        <end position="71"/>
    </location>
</feature>
<comment type="caution">
    <text evidence="2">The sequence shown here is derived from an EMBL/GenBank/DDBJ whole genome shotgun (WGS) entry which is preliminary data.</text>
</comment>
<reference evidence="2 3" key="1">
    <citation type="submission" date="2022-10" db="EMBL/GenBank/DDBJ databases">
        <title>Chitinophaga nivalis PC15 sp. nov., isolated from Pyeongchang county, South Korea.</title>
        <authorList>
            <person name="Trinh H.N."/>
        </authorList>
    </citation>
    <scope>NUCLEOTIDE SEQUENCE [LARGE SCALE GENOMIC DNA]</scope>
    <source>
        <strain evidence="2 3">PC14</strain>
    </source>
</reference>
<evidence type="ECO:0000313" key="3">
    <source>
        <dbReference type="Proteomes" id="UP001207742"/>
    </source>
</evidence>
<proteinExistence type="predicted"/>
<dbReference type="PROSITE" id="PS50943">
    <property type="entry name" value="HTH_CROC1"/>
    <property type="match status" value="1"/>
</dbReference>
<dbReference type="Gene3D" id="1.10.260.40">
    <property type="entry name" value="lambda repressor-like DNA-binding domains"/>
    <property type="match status" value="1"/>
</dbReference>
<dbReference type="InterPro" id="IPR010982">
    <property type="entry name" value="Lambda_DNA-bd_dom_sf"/>
</dbReference>
<keyword evidence="3" id="KW-1185">Reference proteome</keyword>
<name>A0ABT3IIH3_9BACT</name>
<protein>
    <submittedName>
        <fullName evidence="2">Helix-turn-helix transcriptional regulator</fullName>
    </submittedName>
</protein>
<dbReference type="EMBL" id="JAPDNS010000001">
    <property type="protein sequence ID" value="MCW3483770.1"/>
    <property type="molecule type" value="Genomic_DNA"/>
</dbReference>